<dbReference type="InterPro" id="IPR015712">
    <property type="entry name" value="DNA-dir_RNA_pol_su2"/>
</dbReference>
<dbReference type="HOGENOM" id="CLU_000524_5_1_1"/>
<evidence type="ECO:0000256" key="9">
    <source>
        <dbReference type="RuleBase" id="RU363031"/>
    </source>
</evidence>
<feature type="domain" description="RNA polymerase Rpb2" evidence="11">
    <location>
        <begin position="662"/>
        <end position="753"/>
    </location>
</feature>
<comment type="function">
    <text evidence="9">DNA-dependent RNA polymerase catalyzes the transcription of DNA into RNA using the four ribonucleoside triphosphates as substrates.</text>
</comment>
<dbReference type="GO" id="GO:0003677">
    <property type="term" value="F:DNA binding"/>
    <property type="evidence" value="ECO:0007669"/>
    <property type="project" value="InterPro"/>
</dbReference>
<protein>
    <recommendedName>
        <fullName evidence="9">DNA-directed RNA polymerase subunit beta</fullName>
        <ecNumber evidence="9">2.7.7.6</ecNumber>
    </recommendedName>
</protein>
<dbReference type="EMBL" id="GL377658">
    <property type="protein sequence ID" value="EFJ09883.1"/>
    <property type="molecule type" value="Genomic_DNA"/>
</dbReference>
<feature type="domain" description="RNA polymerase Rpb2" evidence="12">
    <location>
        <begin position="41"/>
        <end position="103"/>
    </location>
</feature>
<evidence type="ECO:0000259" key="10">
    <source>
        <dbReference type="Pfam" id="PF00562"/>
    </source>
</evidence>
<evidence type="ECO:0000256" key="4">
    <source>
        <dbReference type="ARBA" id="ARBA00022695"/>
    </source>
</evidence>
<evidence type="ECO:0000256" key="3">
    <source>
        <dbReference type="ARBA" id="ARBA00022679"/>
    </source>
</evidence>
<evidence type="ECO:0000256" key="5">
    <source>
        <dbReference type="ARBA" id="ARBA00022723"/>
    </source>
</evidence>
<dbReference type="InterPro" id="IPR014724">
    <property type="entry name" value="RNA_pol_RPB2_OB-fold"/>
</dbReference>
<dbReference type="InterPro" id="IPR037033">
    <property type="entry name" value="DNA-dir_RNAP_su2_hyb_sf"/>
</dbReference>
<dbReference type="PANTHER" id="PTHR20856">
    <property type="entry name" value="DNA-DIRECTED RNA POLYMERASE I SUBUNIT 2"/>
    <property type="match status" value="1"/>
</dbReference>
<dbReference type="Gene3D" id="2.40.50.150">
    <property type="match status" value="1"/>
</dbReference>
<evidence type="ECO:0000259" key="12">
    <source>
        <dbReference type="Pfam" id="PF04565"/>
    </source>
</evidence>
<dbReference type="EC" id="2.7.7.6" evidence="9"/>
<gene>
    <name evidence="15" type="ORF">SELMODRAFT_129173</name>
</gene>
<dbReference type="InterPro" id="IPR007641">
    <property type="entry name" value="RNA_pol_Rpb2_7"/>
</dbReference>
<evidence type="ECO:0000259" key="14">
    <source>
        <dbReference type="Pfam" id="PF04567"/>
    </source>
</evidence>
<dbReference type="InterPro" id="IPR007121">
    <property type="entry name" value="RNA_pol_bsu_CS"/>
</dbReference>
<feature type="domain" description="RNA polymerase Rpb2" evidence="13">
    <location>
        <begin position="137"/>
        <end position="205"/>
    </location>
</feature>
<evidence type="ECO:0000256" key="7">
    <source>
        <dbReference type="ARBA" id="ARBA00023163"/>
    </source>
</evidence>
<organism evidence="16">
    <name type="scientific">Selaginella moellendorffii</name>
    <name type="common">Spikemoss</name>
    <dbReference type="NCBI Taxonomy" id="88036"/>
    <lineage>
        <taxon>Eukaryota</taxon>
        <taxon>Viridiplantae</taxon>
        <taxon>Streptophyta</taxon>
        <taxon>Embryophyta</taxon>
        <taxon>Tracheophyta</taxon>
        <taxon>Lycopodiopsida</taxon>
        <taxon>Selaginellales</taxon>
        <taxon>Selaginellaceae</taxon>
        <taxon>Selaginella</taxon>
    </lineage>
</organism>
<keyword evidence="6" id="KW-0862">Zinc</keyword>
<dbReference type="InterPro" id="IPR007120">
    <property type="entry name" value="DNA-dir_RNAP_su2_dom"/>
</dbReference>
<dbReference type="eggNOG" id="KOG0214">
    <property type="taxonomic scope" value="Eukaryota"/>
</dbReference>
<dbReference type="InterPro" id="IPR007647">
    <property type="entry name" value="RNA_pol_Rpb2_5"/>
</dbReference>
<dbReference type="SUPFAM" id="SSF64484">
    <property type="entry name" value="beta and beta-prime subunits of DNA dependent RNA-polymerase"/>
    <property type="match status" value="1"/>
</dbReference>
<dbReference type="GO" id="GO:0032549">
    <property type="term" value="F:ribonucleoside binding"/>
    <property type="evidence" value="ECO:0007669"/>
    <property type="project" value="InterPro"/>
</dbReference>
<dbReference type="Proteomes" id="UP000001514">
    <property type="component" value="Unassembled WGS sequence"/>
</dbReference>
<evidence type="ECO:0000259" key="11">
    <source>
        <dbReference type="Pfam" id="PF04560"/>
    </source>
</evidence>
<feature type="domain" description="RNA polymerase Rpb2" evidence="14">
    <location>
        <begin position="232"/>
        <end position="271"/>
    </location>
</feature>
<dbReference type="Gene3D" id="2.40.270.10">
    <property type="entry name" value="DNA-directed RNA polymerase, subunit 2, domain 6"/>
    <property type="match status" value="1"/>
</dbReference>
<dbReference type="InterPro" id="IPR007646">
    <property type="entry name" value="RNA_pol_Rpb2_4"/>
</dbReference>
<proteinExistence type="inferred from homology"/>
<keyword evidence="5" id="KW-0479">Metal-binding</keyword>
<sequence>MKSVTDGIFNDKIVTCDFRDAFKRGVWAEPQTYGSGVVEALKRQNVTCTLAHLRHVRTPSQYSGKVNDSRYPNKSHTGRFCPVETPEGENCGHLKTLALFAMISSYRDETDVLDNLSGYLQDVDEVPLQQLHVFDKVFLNGRLLGLSTRDEAKAAVLHLRNRRRRGAIHSERLFSSQVEIAPNKHGELQIFTDGGRVLRPVFIVENNEWLLTDDNVSELRELSNGEEKVRFLLQEGLVELLGPEEEEQCVIASRYSDLRSGICYTHMELHPAAMLSITASTIPFAQHNLSTRVTYQAQKHSKHAIGYYSCNPSKRFDTTSDSLFYPQKQLVSTSMCRLLSPNDSAMMRGWPEKLMHGQSCVVAVACYDGYNQEDSLIFNQAAIDRGLFRSIHERTHRYNINLQSSEESFGRPVEEDGSPQQRYQHLDEDGFPEIGARLQSSQAVIGKTRKLKEGTVSNSSIFLKNFEEGSVKEVVRLPKIAQGSHDVNFKTASASFPHGGVKVKIASTRAPQAGDKFSSMHGQKGVIGCCLSQEDLPFTRQGIVPDVIINPHAFPTRQTLGQMLESIAGKAAAMGVRVNTTPFSSASPDQLGAALHRCGFQKSGNERFYSGLYGSMIKAEIFVGVCFYQKLMQMADDKIKWRRIGRHDSITRQPIKDRQKYGGIKFSQMERSSLVAHGAAASIQERMFHLSDPHQVEVCTRCDRMASIGRSRAPSCRFCKDKFPGFARLEIPYSCKLLVQELNSMGIDLRLVTHSSASLRGREDKN</sequence>
<keyword evidence="7 9" id="KW-0804">Transcription</keyword>
<dbReference type="InterPro" id="IPR007645">
    <property type="entry name" value="RNA_pol_Rpb2_3"/>
</dbReference>
<dbReference type="PROSITE" id="PS01166">
    <property type="entry name" value="RNA_POL_BETA"/>
    <property type="match status" value="1"/>
</dbReference>
<dbReference type="Pfam" id="PF04565">
    <property type="entry name" value="RNA_pol_Rpb2_3"/>
    <property type="match status" value="1"/>
</dbReference>
<accession>D8T0C0</accession>
<dbReference type="GO" id="GO:0006351">
    <property type="term" value="P:DNA-templated transcription"/>
    <property type="evidence" value="ECO:0007669"/>
    <property type="project" value="InterPro"/>
</dbReference>
<comment type="similarity">
    <text evidence="1 8">Belongs to the RNA polymerase beta chain family.</text>
</comment>
<evidence type="ECO:0000256" key="2">
    <source>
        <dbReference type="ARBA" id="ARBA00022478"/>
    </source>
</evidence>
<feature type="domain" description="DNA-directed RNA polymerase subunit 2 hybrid-binding" evidence="10">
    <location>
        <begin position="279"/>
        <end position="660"/>
    </location>
</feature>
<dbReference type="Pfam" id="PF04566">
    <property type="entry name" value="RNA_pol_Rpb2_4"/>
    <property type="match status" value="1"/>
</dbReference>
<dbReference type="CDD" id="cd00653">
    <property type="entry name" value="RNA_pol_B_RPB2"/>
    <property type="match status" value="1"/>
</dbReference>
<comment type="catalytic activity">
    <reaction evidence="9">
        <text>RNA(n) + a ribonucleoside 5'-triphosphate = RNA(n+1) + diphosphate</text>
        <dbReference type="Rhea" id="RHEA:21248"/>
        <dbReference type="Rhea" id="RHEA-COMP:14527"/>
        <dbReference type="Rhea" id="RHEA-COMP:17342"/>
        <dbReference type="ChEBI" id="CHEBI:33019"/>
        <dbReference type="ChEBI" id="CHEBI:61557"/>
        <dbReference type="ChEBI" id="CHEBI:140395"/>
        <dbReference type="EC" id="2.7.7.6"/>
    </reaction>
</comment>
<evidence type="ECO:0000313" key="16">
    <source>
        <dbReference type="Proteomes" id="UP000001514"/>
    </source>
</evidence>
<dbReference type="Pfam" id="PF00562">
    <property type="entry name" value="RNA_pol_Rpb2_6"/>
    <property type="match status" value="1"/>
</dbReference>
<evidence type="ECO:0000256" key="6">
    <source>
        <dbReference type="ARBA" id="ARBA00022833"/>
    </source>
</evidence>
<keyword evidence="3 9" id="KW-0808">Transferase</keyword>
<evidence type="ECO:0000256" key="1">
    <source>
        <dbReference type="ARBA" id="ARBA00006835"/>
    </source>
</evidence>
<dbReference type="Pfam" id="PF04567">
    <property type="entry name" value="RNA_pol_Rpb2_5"/>
    <property type="match status" value="1"/>
</dbReference>
<keyword evidence="4 9" id="KW-0548">Nucleotidyltransferase</keyword>
<dbReference type="GO" id="GO:0003899">
    <property type="term" value="F:DNA-directed RNA polymerase activity"/>
    <property type="evidence" value="ECO:0007669"/>
    <property type="project" value="UniProtKB-EC"/>
</dbReference>
<dbReference type="KEGG" id="smo:SELMODRAFT_129173"/>
<dbReference type="Gene3D" id="3.90.1100.10">
    <property type="match status" value="1"/>
</dbReference>
<evidence type="ECO:0000256" key="8">
    <source>
        <dbReference type="RuleBase" id="RU000434"/>
    </source>
</evidence>
<name>D8T0C0_SELML</name>
<dbReference type="GO" id="GO:0046872">
    <property type="term" value="F:metal ion binding"/>
    <property type="evidence" value="ECO:0007669"/>
    <property type="project" value="UniProtKB-KW"/>
</dbReference>
<reference evidence="15 16" key="1">
    <citation type="journal article" date="2011" name="Science">
        <title>The Selaginella genome identifies genetic changes associated with the evolution of vascular plants.</title>
        <authorList>
            <person name="Banks J.A."/>
            <person name="Nishiyama T."/>
            <person name="Hasebe M."/>
            <person name="Bowman J.L."/>
            <person name="Gribskov M."/>
            <person name="dePamphilis C."/>
            <person name="Albert V.A."/>
            <person name="Aono N."/>
            <person name="Aoyama T."/>
            <person name="Ambrose B.A."/>
            <person name="Ashton N.W."/>
            <person name="Axtell M.J."/>
            <person name="Barker E."/>
            <person name="Barker M.S."/>
            <person name="Bennetzen J.L."/>
            <person name="Bonawitz N.D."/>
            <person name="Chapple C."/>
            <person name="Cheng C."/>
            <person name="Correa L.G."/>
            <person name="Dacre M."/>
            <person name="DeBarry J."/>
            <person name="Dreyer I."/>
            <person name="Elias M."/>
            <person name="Engstrom E.M."/>
            <person name="Estelle M."/>
            <person name="Feng L."/>
            <person name="Finet C."/>
            <person name="Floyd S.K."/>
            <person name="Frommer W.B."/>
            <person name="Fujita T."/>
            <person name="Gramzow L."/>
            <person name="Gutensohn M."/>
            <person name="Harholt J."/>
            <person name="Hattori M."/>
            <person name="Heyl A."/>
            <person name="Hirai T."/>
            <person name="Hiwatashi Y."/>
            <person name="Ishikawa M."/>
            <person name="Iwata M."/>
            <person name="Karol K.G."/>
            <person name="Koehler B."/>
            <person name="Kolukisaoglu U."/>
            <person name="Kubo M."/>
            <person name="Kurata T."/>
            <person name="Lalonde S."/>
            <person name="Li K."/>
            <person name="Li Y."/>
            <person name="Litt A."/>
            <person name="Lyons E."/>
            <person name="Manning G."/>
            <person name="Maruyama T."/>
            <person name="Michael T.P."/>
            <person name="Mikami K."/>
            <person name="Miyazaki S."/>
            <person name="Morinaga S."/>
            <person name="Murata T."/>
            <person name="Mueller-Roeber B."/>
            <person name="Nelson D.R."/>
            <person name="Obara M."/>
            <person name="Oguri Y."/>
            <person name="Olmstead R.G."/>
            <person name="Onodera N."/>
            <person name="Petersen B.L."/>
            <person name="Pils B."/>
            <person name="Prigge M."/>
            <person name="Rensing S.A."/>
            <person name="Riano-Pachon D.M."/>
            <person name="Roberts A.W."/>
            <person name="Sato Y."/>
            <person name="Scheller H.V."/>
            <person name="Schulz B."/>
            <person name="Schulz C."/>
            <person name="Shakirov E.V."/>
            <person name="Shibagaki N."/>
            <person name="Shinohara N."/>
            <person name="Shippen D.E."/>
            <person name="Soerensen I."/>
            <person name="Sotooka R."/>
            <person name="Sugimoto N."/>
            <person name="Sugita M."/>
            <person name="Sumikawa N."/>
            <person name="Tanurdzic M."/>
            <person name="Theissen G."/>
            <person name="Ulvskov P."/>
            <person name="Wakazuki S."/>
            <person name="Weng J.K."/>
            <person name="Willats W.W."/>
            <person name="Wipf D."/>
            <person name="Wolf P.G."/>
            <person name="Yang L."/>
            <person name="Zimmer A.D."/>
            <person name="Zhu Q."/>
            <person name="Mitros T."/>
            <person name="Hellsten U."/>
            <person name="Loque D."/>
            <person name="Otillar R."/>
            <person name="Salamov A."/>
            <person name="Schmutz J."/>
            <person name="Shapiro H."/>
            <person name="Lindquist E."/>
            <person name="Lucas S."/>
            <person name="Rokhsar D."/>
            <person name="Grigoriev I.V."/>
        </authorList>
    </citation>
    <scope>NUCLEOTIDE SEQUENCE [LARGE SCALE GENOMIC DNA]</scope>
</reference>
<dbReference type="Gramene" id="EFJ09883">
    <property type="protein sequence ID" value="EFJ09883"/>
    <property type="gene ID" value="SELMODRAFT_129173"/>
</dbReference>
<evidence type="ECO:0000259" key="13">
    <source>
        <dbReference type="Pfam" id="PF04566"/>
    </source>
</evidence>
<keyword evidence="16" id="KW-1185">Reference proteome</keyword>
<dbReference type="GO" id="GO:0005665">
    <property type="term" value="C:RNA polymerase II, core complex"/>
    <property type="evidence" value="ECO:0000318"/>
    <property type="project" value="GO_Central"/>
</dbReference>
<dbReference type="InParanoid" id="D8T0C0"/>
<dbReference type="Pfam" id="PF04560">
    <property type="entry name" value="RNA_pol_Rpb2_7"/>
    <property type="match status" value="1"/>
</dbReference>
<evidence type="ECO:0000313" key="15">
    <source>
        <dbReference type="EMBL" id="EFJ09883.1"/>
    </source>
</evidence>
<keyword evidence="2 9" id="KW-0240">DNA-directed RNA polymerase</keyword>
<dbReference type="AlphaFoldDB" id="D8T0C0"/>
<dbReference type="Gene3D" id="3.90.1800.10">
    <property type="entry name" value="RNA polymerase alpha subunit dimerisation domain"/>
    <property type="match status" value="1"/>
</dbReference>
<dbReference type="STRING" id="88036.D8T0C0"/>